<sequence>MSDFYAANLVLIQSTFIGILLALSVQVPMRAGVFSFAGAGSYGIGAYVSAILVLKTGMPSLLAILISGIVAMVVGLLLGLLVAHLGGLYLAMATVSFDLIVSVLAINGGDLTGGVTGLFGVLSDVTIFHLIGLALLGIVGVALTERGRVGRRVDAVRDDPELAQSVGISVRRYRLAAFVVSGLLGSVAGSLNSLVRSTISPSDIGFSLIVLALTMIIVGGAQSWKGAVLGAVIFTWLPPLLAGFGQLQHVVYGVIVATAAIFVPGGLYGIYSEARYRRTRAKRKPPQGEAPAHEQALAISVPNGDAGRSA</sequence>
<dbReference type="AlphaFoldDB" id="A0A935IJK0"/>
<proteinExistence type="predicted"/>
<feature type="transmembrane region" description="Helical" evidence="7">
    <location>
        <begin position="204"/>
        <end position="221"/>
    </location>
</feature>
<accession>A0A935IJK0</accession>
<organism evidence="8 10">
    <name type="scientific">Candidatus Phosphoribacter hodrii</name>
    <dbReference type="NCBI Taxonomy" id="2953743"/>
    <lineage>
        <taxon>Bacteria</taxon>
        <taxon>Bacillati</taxon>
        <taxon>Actinomycetota</taxon>
        <taxon>Actinomycetes</taxon>
        <taxon>Micrococcales</taxon>
        <taxon>Dermatophilaceae</taxon>
        <taxon>Candidatus Phosphoribacter</taxon>
    </lineage>
</organism>
<dbReference type="EMBL" id="JADJIB010000003">
    <property type="protein sequence ID" value="MBK7273300.1"/>
    <property type="molecule type" value="Genomic_DNA"/>
</dbReference>
<evidence type="ECO:0000256" key="6">
    <source>
        <dbReference type="SAM" id="MobiDB-lite"/>
    </source>
</evidence>
<dbReference type="PANTHER" id="PTHR30482:SF10">
    <property type="entry name" value="HIGH-AFFINITY BRANCHED-CHAIN AMINO ACID TRANSPORT PROTEIN BRAE"/>
    <property type="match status" value="1"/>
</dbReference>
<feature type="transmembrane region" description="Helical" evidence="7">
    <location>
        <begin position="32"/>
        <end position="54"/>
    </location>
</feature>
<evidence type="ECO:0000256" key="1">
    <source>
        <dbReference type="ARBA" id="ARBA00004651"/>
    </source>
</evidence>
<evidence type="ECO:0000256" key="7">
    <source>
        <dbReference type="SAM" id="Phobius"/>
    </source>
</evidence>
<evidence type="ECO:0000256" key="2">
    <source>
        <dbReference type="ARBA" id="ARBA00022475"/>
    </source>
</evidence>
<keyword evidence="5 7" id="KW-0472">Membrane</keyword>
<protein>
    <submittedName>
        <fullName evidence="8">Branched-chain amino acid ABC transporter permease</fullName>
    </submittedName>
</protein>
<dbReference type="InterPro" id="IPR001851">
    <property type="entry name" value="ABC_transp_permease"/>
</dbReference>
<keyword evidence="2" id="KW-1003">Cell membrane</keyword>
<comment type="caution">
    <text evidence="8">The sequence shown here is derived from an EMBL/GenBank/DDBJ whole genome shotgun (WGS) entry which is preliminary data.</text>
</comment>
<feature type="transmembrane region" description="Helical" evidence="7">
    <location>
        <begin position="175"/>
        <end position="192"/>
    </location>
</feature>
<dbReference type="GO" id="GO:0005886">
    <property type="term" value="C:plasma membrane"/>
    <property type="evidence" value="ECO:0007669"/>
    <property type="project" value="UniProtKB-SubCell"/>
</dbReference>
<comment type="subcellular location">
    <subcellularLocation>
        <location evidence="1">Cell membrane</location>
        <topology evidence="1">Multi-pass membrane protein</topology>
    </subcellularLocation>
</comment>
<dbReference type="PANTHER" id="PTHR30482">
    <property type="entry name" value="HIGH-AFFINITY BRANCHED-CHAIN AMINO ACID TRANSPORT SYSTEM PERMEASE"/>
    <property type="match status" value="1"/>
</dbReference>
<dbReference type="InterPro" id="IPR043428">
    <property type="entry name" value="LivM-like"/>
</dbReference>
<feature type="transmembrane region" description="Helical" evidence="7">
    <location>
        <begin position="250"/>
        <end position="271"/>
    </location>
</feature>
<evidence type="ECO:0000313" key="8">
    <source>
        <dbReference type="EMBL" id="MBK7273300.1"/>
    </source>
</evidence>
<feature type="transmembrane region" description="Helical" evidence="7">
    <location>
        <begin position="88"/>
        <end position="106"/>
    </location>
</feature>
<dbReference type="GO" id="GO:0015658">
    <property type="term" value="F:branched-chain amino acid transmembrane transporter activity"/>
    <property type="evidence" value="ECO:0007669"/>
    <property type="project" value="InterPro"/>
</dbReference>
<reference evidence="8 10" key="1">
    <citation type="submission" date="2020-10" db="EMBL/GenBank/DDBJ databases">
        <title>Connecting structure to function with the recovery of over 1000 high-quality activated sludge metagenome-assembled genomes encoding full-length rRNA genes using long-read sequencing.</title>
        <authorList>
            <person name="Singleton C.M."/>
            <person name="Petriglieri F."/>
            <person name="Kristensen J.M."/>
            <person name="Kirkegaard R.H."/>
            <person name="Michaelsen T.Y."/>
            <person name="Andersen M.H."/>
            <person name="Karst S.M."/>
            <person name="Dueholm M.S."/>
            <person name="Nielsen P.H."/>
            <person name="Albertsen M."/>
        </authorList>
    </citation>
    <scope>NUCLEOTIDE SEQUENCE [LARGE SCALE GENOMIC DNA]</scope>
    <source>
        <strain evidence="8">Ega_18-Q3-R5-49_MAXAC.001</strain>
        <strain evidence="9">Ribe_18-Q3-R11-54_MAXAC.001</strain>
    </source>
</reference>
<dbReference type="CDD" id="cd06581">
    <property type="entry name" value="TM_PBP1_LivM_like"/>
    <property type="match status" value="1"/>
</dbReference>
<evidence type="ECO:0000256" key="3">
    <source>
        <dbReference type="ARBA" id="ARBA00022692"/>
    </source>
</evidence>
<feature type="transmembrane region" description="Helical" evidence="7">
    <location>
        <begin position="6"/>
        <end position="25"/>
    </location>
</feature>
<dbReference type="Proteomes" id="UP000886632">
    <property type="component" value="Unassembled WGS sequence"/>
</dbReference>
<feature type="region of interest" description="Disordered" evidence="6">
    <location>
        <begin position="281"/>
        <end position="310"/>
    </location>
</feature>
<evidence type="ECO:0000256" key="4">
    <source>
        <dbReference type="ARBA" id="ARBA00022989"/>
    </source>
</evidence>
<feature type="transmembrane region" description="Helical" evidence="7">
    <location>
        <begin position="228"/>
        <end position="244"/>
    </location>
</feature>
<feature type="transmembrane region" description="Helical" evidence="7">
    <location>
        <begin position="118"/>
        <end position="143"/>
    </location>
</feature>
<name>A0A935IJK0_9MICO</name>
<dbReference type="EMBL" id="JADKGK010000005">
    <property type="protein sequence ID" value="MBL0002767.1"/>
    <property type="molecule type" value="Genomic_DNA"/>
</dbReference>
<gene>
    <name evidence="8" type="ORF">IPI13_09075</name>
    <name evidence="9" type="ORF">IPP00_01770</name>
</gene>
<evidence type="ECO:0000313" key="10">
    <source>
        <dbReference type="Proteomes" id="UP000726105"/>
    </source>
</evidence>
<evidence type="ECO:0000313" key="9">
    <source>
        <dbReference type="EMBL" id="MBL0002767.1"/>
    </source>
</evidence>
<keyword evidence="3 7" id="KW-0812">Transmembrane</keyword>
<keyword evidence="4 7" id="KW-1133">Transmembrane helix</keyword>
<evidence type="ECO:0000256" key="5">
    <source>
        <dbReference type="ARBA" id="ARBA00023136"/>
    </source>
</evidence>
<dbReference type="Proteomes" id="UP000726105">
    <property type="component" value="Unassembled WGS sequence"/>
</dbReference>
<feature type="transmembrane region" description="Helical" evidence="7">
    <location>
        <begin position="60"/>
        <end position="81"/>
    </location>
</feature>
<dbReference type="Pfam" id="PF02653">
    <property type="entry name" value="BPD_transp_2"/>
    <property type="match status" value="1"/>
</dbReference>